<gene>
    <name evidence="1" type="ORF">ACFP3M_32600</name>
</gene>
<comment type="caution">
    <text evidence="1">The sequence shown here is derived from an EMBL/GenBank/DDBJ whole genome shotgun (WGS) entry which is preliminary data.</text>
</comment>
<reference evidence="2" key="1">
    <citation type="journal article" date="2019" name="Int. J. Syst. Evol. Microbiol.">
        <title>The Global Catalogue of Microorganisms (GCM) 10K type strain sequencing project: providing services to taxonomists for standard genome sequencing and annotation.</title>
        <authorList>
            <consortium name="The Broad Institute Genomics Platform"/>
            <consortium name="The Broad Institute Genome Sequencing Center for Infectious Disease"/>
            <person name="Wu L."/>
            <person name="Ma J."/>
        </authorList>
    </citation>
    <scope>NUCLEOTIDE SEQUENCE [LARGE SCALE GENOMIC DNA]</scope>
    <source>
        <strain evidence="2">CGMCC 1.15809</strain>
    </source>
</reference>
<evidence type="ECO:0000313" key="1">
    <source>
        <dbReference type="EMBL" id="MFC5897552.1"/>
    </source>
</evidence>
<name>A0ABW1FUB9_9ACTN</name>
<keyword evidence="2" id="KW-1185">Reference proteome</keyword>
<organism evidence="1 2">
    <name type="scientific">Streptomyces ramulosus</name>
    <dbReference type="NCBI Taxonomy" id="47762"/>
    <lineage>
        <taxon>Bacteria</taxon>
        <taxon>Bacillati</taxon>
        <taxon>Actinomycetota</taxon>
        <taxon>Actinomycetes</taxon>
        <taxon>Kitasatosporales</taxon>
        <taxon>Streptomycetaceae</taxon>
        <taxon>Streptomyces</taxon>
    </lineage>
</organism>
<dbReference type="RefSeq" id="WP_345078105.1">
    <property type="nucleotide sequence ID" value="NZ_BAAAWG010000002.1"/>
</dbReference>
<dbReference type="EMBL" id="JBHSPW010000026">
    <property type="protein sequence ID" value="MFC5897552.1"/>
    <property type="molecule type" value="Genomic_DNA"/>
</dbReference>
<accession>A0ABW1FUB9</accession>
<evidence type="ECO:0000313" key="2">
    <source>
        <dbReference type="Proteomes" id="UP001596241"/>
    </source>
</evidence>
<dbReference type="Proteomes" id="UP001596241">
    <property type="component" value="Unassembled WGS sequence"/>
</dbReference>
<protein>
    <submittedName>
        <fullName evidence="1">Uncharacterized protein</fullName>
    </submittedName>
</protein>
<sequence>MTPEFCYVLAPPREALEDQLRTSRPELAPLAAAVLRRAFCILVADHEDPSECAHALCLTELTDGYALWVRWTDHEDGRWRHCWFEVRRNCPDAGPDGEPCVLYLDHAGLHSWTATRGPVTHHMTSFVNGLPDCPRDECDLFGGHDGDCR</sequence>
<proteinExistence type="predicted"/>